<comment type="caution">
    <text evidence="2">The sequence shown here is derived from an EMBL/GenBank/DDBJ whole genome shotgun (WGS) entry which is preliminary data.</text>
</comment>
<evidence type="ECO:0000313" key="3">
    <source>
        <dbReference type="Proteomes" id="UP000680045"/>
    </source>
</evidence>
<reference evidence="2" key="1">
    <citation type="submission" date="2021-04" db="EMBL/GenBank/DDBJ databases">
        <title>Whole genome sequencing of Enterococci isolates from hospitalized patients.</title>
        <authorList>
            <person name="Ogoti B.M."/>
            <person name="Onyambu F.G."/>
        </authorList>
    </citation>
    <scope>NUCLEOTIDE SEQUENCE</scope>
    <source>
        <strain evidence="2">242</strain>
    </source>
</reference>
<feature type="region of interest" description="Disordered" evidence="1">
    <location>
        <begin position="66"/>
        <end position="91"/>
    </location>
</feature>
<gene>
    <name evidence="2" type="ORF">KEH51_14410</name>
</gene>
<evidence type="ECO:0000256" key="1">
    <source>
        <dbReference type="SAM" id="MobiDB-lite"/>
    </source>
</evidence>
<accession>A0A941J7U4</accession>
<organism evidence="2 3">
    <name type="scientific">Peribacillus frigoritolerans</name>
    <dbReference type="NCBI Taxonomy" id="450367"/>
    <lineage>
        <taxon>Bacteria</taxon>
        <taxon>Bacillati</taxon>
        <taxon>Bacillota</taxon>
        <taxon>Bacilli</taxon>
        <taxon>Bacillales</taxon>
        <taxon>Bacillaceae</taxon>
        <taxon>Peribacillus</taxon>
    </lineage>
</organism>
<evidence type="ECO:0000313" key="2">
    <source>
        <dbReference type="EMBL" id="MBR8645031.1"/>
    </source>
</evidence>
<dbReference type="Proteomes" id="UP000680045">
    <property type="component" value="Unassembled WGS sequence"/>
</dbReference>
<dbReference type="EMBL" id="JAGTPW010000023">
    <property type="protein sequence ID" value="MBR8645031.1"/>
    <property type="molecule type" value="Genomic_DNA"/>
</dbReference>
<name>A0A941J7U4_9BACI</name>
<feature type="compositionally biased region" description="Basic and acidic residues" evidence="1">
    <location>
        <begin position="66"/>
        <end position="78"/>
    </location>
</feature>
<proteinExistence type="predicted"/>
<dbReference type="AlphaFoldDB" id="A0A941J7U4"/>
<protein>
    <submittedName>
        <fullName evidence="2">Uncharacterized protein</fullName>
    </submittedName>
</protein>
<sequence>MNWGFLRVNTVLAERIHLTYKLKIIPSELSRPTITKWYGPLDVDIAKDIDDKVNLLKEELGIDIDSQKGNHPNSKEFIKTQGDPRILWHSL</sequence>